<feature type="coiled-coil region" evidence="1">
    <location>
        <begin position="67"/>
        <end position="116"/>
    </location>
</feature>
<dbReference type="STRING" id="569365.A0A0D2AW37"/>
<reference evidence="3 4" key="1">
    <citation type="submission" date="2015-01" db="EMBL/GenBank/DDBJ databases">
        <title>The Genome Sequence of Cladophialophora immunda CBS83496.</title>
        <authorList>
            <consortium name="The Broad Institute Genomics Platform"/>
            <person name="Cuomo C."/>
            <person name="de Hoog S."/>
            <person name="Gorbushina A."/>
            <person name="Stielow B."/>
            <person name="Teixiera M."/>
            <person name="Abouelleil A."/>
            <person name="Chapman S.B."/>
            <person name="Priest M."/>
            <person name="Young S.K."/>
            <person name="Wortman J."/>
            <person name="Nusbaum C."/>
            <person name="Birren B."/>
        </authorList>
    </citation>
    <scope>NUCLEOTIDE SEQUENCE [LARGE SCALE GENOMIC DNA]</scope>
    <source>
        <strain evidence="3 4">CBS 83496</strain>
    </source>
</reference>
<dbReference type="HOGENOM" id="CLU_432756_0_0_1"/>
<feature type="region of interest" description="Disordered" evidence="2">
    <location>
        <begin position="471"/>
        <end position="503"/>
    </location>
</feature>
<name>A0A0D2AW37_9EURO</name>
<gene>
    <name evidence="3" type="ORF">PV07_05286</name>
</gene>
<keyword evidence="1" id="KW-0175">Coiled coil</keyword>
<dbReference type="AlphaFoldDB" id="A0A0D2AW37"/>
<dbReference type="EMBL" id="KN847042">
    <property type="protein sequence ID" value="KIW29472.1"/>
    <property type="molecule type" value="Genomic_DNA"/>
</dbReference>
<evidence type="ECO:0000256" key="1">
    <source>
        <dbReference type="SAM" id="Coils"/>
    </source>
</evidence>
<dbReference type="OrthoDB" id="4586300at2759"/>
<evidence type="ECO:0000313" key="4">
    <source>
        <dbReference type="Proteomes" id="UP000054466"/>
    </source>
</evidence>
<evidence type="ECO:0000313" key="3">
    <source>
        <dbReference type="EMBL" id="KIW29472.1"/>
    </source>
</evidence>
<feature type="compositionally biased region" description="Polar residues" evidence="2">
    <location>
        <begin position="568"/>
        <end position="580"/>
    </location>
</feature>
<feature type="region of interest" description="Disordered" evidence="2">
    <location>
        <begin position="1"/>
        <end position="35"/>
    </location>
</feature>
<proteinExistence type="predicted"/>
<dbReference type="RefSeq" id="XP_016249688.1">
    <property type="nucleotide sequence ID" value="XM_016392169.1"/>
</dbReference>
<organism evidence="3 4">
    <name type="scientific">Cladophialophora immunda</name>
    <dbReference type="NCBI Taxonomy" id="569365"/>
    <lineage>
        <taxon>Eukaryota</taxon>
        <taxon>Fungi</taxon>
        <taxon>Dikarya</taxon>
        <taxon>Ascomycota</taxon>
        <taxon>Pezizomycotina</taxon>
        <taxon>Eurotiomycetes</taxon>
        <taxon>Chaetothyriomycetidae</taxon>
        <taxon>Chaetothyriales</taxon>
        <taxon>Herpotrichiellaceae</taxon>
        <taxon>Cladophialophora</taxon>
    </lineage>
</organism>
<protein>
    <submittedName>
        <fullName evidence="3">Uncharacterized protein</fullName>
    </submittedName>
</protein>
<feature type="compositionally biased region" description="Basic and acidic residues" evidence="2">
    <location>
        <begin position="582"/>
        <end position="601"/>
    </location>
</feature>
<dbReference type="VEuPathDB" id="FungiDB:PV07_05286"/>
<dbReference type="Proteomes" id="UP000054466">
    <property type="component" value="Unassembled WGS sequence"/>
</dbReference>
<dbReference type="GeneID" id="27344480"/>
<keyword evidence="4" id="KW-1185">Reference proteome</keyword>
<feature type="region of interest" description="Disordered" evidence="2">
    <location>
        <begin position="217"/>
        <end position="241"/>
    </location>
</feature>
<sequence length="671" mass="76934">MPDDKKPTDNSMPPPPMDPFPTYQTPYPRSNKDDENPFILFRRFADEQFSSFFSGFPHLFGISPGRSDRLKQEVDDLMRQRQEWEEGFRKQVEQEMEEMRQQLEKSKNEAWKSMEDAWRQHSMESRSEAKDTPWWTRGSAARCPALNGQEPQKNAEKCPALYDEAGQPRTELDAYNALPWKENDKQVQVFEAPAHPSTEKDISRSWFSALGWDGKQKEKLSTNNASNAVEPKDGALSERPIPPPTTYSLWAARRMQPFDNPDETIPWLMLSPYSPIYLCNPAQPRLFKVKIQDAESVPFQISDAKFFERWYTSVDEKMAKHRPWADAFEDLLSLQQTGKMVDRDNWNTWRTPKTWIHDMVSRGSFGSRWGFSEQGMLVKRAADPKIAATTESLPNKEDRCARWRRNRQCRRNNSAEVLPPSEEHPEERNPVLDRLRSMTARDREFDGLMADTTDASVSANDGAMREELKTAAGGLVNKEESTTPPSSYMYDTAASSSTHSDDLQATDKSVVATLTTIHTRTLPDGSIESRMVLKRQFADGTEETDENVGVVNIPSPNALAKSVDRETQTLLQPELTQSPNGDDARTRQRDVFDISRERALSGKDQQNSEEYQQQQTQQPEGLKQFPRRIPISTAETEPEPEHEQQPPQAQQQGRSHDNERPRRSGGGWFWN</sequence>
<accession>A0A0D2AW37</accession>
<feature type="region of interest" description="Disordered" evidence="2">
    <location>
        <begin position="563"/>
        <end position="671"/>
    </location>
</feature>
<feature type="compositionally biased region" description="Low complexity" evidence="2">
    <location>
        <begin position="608"/>
        <end position="624"/>
    </location>
</feature>
<feature type="compositionally biased region" description="Basic and acidic residues" evidence="2">
    <location>
        <begin position="421"/>
        <end position="430"/>
    </location>
</feature>
<evidence type="ECO:0000256" key="2">
    <source>
        <dbReference type="SAM" id="MobiDB-lite"/>
    </source>
</evidence>
<feature type="region of interest" description="Disordered" evidence="2">
    <location>
        <begin position="411"/>
        <end position="430"/>
    </location>
</feature>